<name>A0A0A0JT90_9MICO</name>
<accession>A0A0A0JT90</accession>
<evidence type="ECO:0000313" key="2">
    <source>
        <dbReference type="EMBL" id="KGN40625.1"/>
    </source>
</evidence>
<evidence type="ECO:0000313" key="3">
    <source>
        <dbReference type="Proteomes" id="UP000030013"/>
    </source>
</evidence>
<proteinExistence type="predicted"/>
<reference evidence="2 3" key="1">
    <citation type="submission" date="2013-08" db="EMBL/GenBank/DDBJ databases">
        <title>The genome sequence of Knoellia aerolata.</title>
        <authorList>
            <person name="Zhu W."/>
            <person name="Wang G."/>
        </authorList>
    </citation>
    <scope>NUCLEOTIDE SEQUENCE [LARGE SCALE GENOMIC DNA]</scope>
    <source>
        <strain evidence="2 3">DSM 18566</strain>
    </source>
</reference>
<keyword evidence="3" id="KW-1185">Reference proteome</keyword>
<dbReference type="STRING" id="1385519.N801_12975"/>
<dbReference type="PANTHER" id="PTHR39175:SF1">
    <property type="entry name" value="FAMILY PROTEIN, PUTATIVE (AFU_ORTHOLOGUE AFUA_3G15060)-RELATED"/>
    <property type="match status" value="1"/>
</dbReference>
<dbReference type="InterPro" id="IPR037523">
    <property type="entry name" value="VOC_core"/>
</dbReference>
<dbReference type="PROSITE" id="PS51819">
    <property type="entry name" value="VOC"/>
    <property type="match status" value="1"/>
</dbReference>
<dbReference type="PANTHER" id="PTHR39175">
    <property type="entry name" value="FAMILY PROTEIN, PUTATIVE (AFU_ORTHOLOGUE AFUA_3G15060)-RELATED"/>
    <property type="match status" value="1"/>
</dbReference>
<dbReference type="SUPFAM" id="SSF54593">
    <property type="entry name" value="Glyoxalase/Bleomycin resistance protein/Dihydroxybiphenyl dioxygenase"/>
    <property type="match status" value="1"/>
</dbReference>
<sequence length="128" mass="13651">MTVLGIHHVQVACPPGTEDLLRHFYGVVCGMPEIAKPPVLAARGGVWFAVGEQELHCGVEDGFAAARKAHPCFGVDDVSGLAAAIAGAGGEVRWNHEVPGAQRFHTDDPVGNRIEFQQVRAPKLDFTV</sequence>
<dbReference type="eggNOG" id="COG0346">
    <property type="taxonomic scope" value="Bacteria"/>
</dbReference>
<comment type="caution">
    <text evidence="2">The sequence shown here is derived from an EMBL/GenBank/DDBJ whole genome shotgun (WGS) entry which is preliminary data.</text>
</comment>
<dbReference type="RefSeq" id="WP_035938365.1">
    <property type="nucleotide sequence ID" value="NZ_AVPL01000036.1"/>
</dbReference>
<dbReference type="OrthoDB" id="9813630at2"/>
<gene>
    <name evidence="2" type="ORF">N801_12975</name>
</gene>
<dbReference type="EMBL" id="AVPL01000036">
    <property type="protein sequence ID" value="KGN40625.1"/>
    <property type="molecule type" value="Genomic_DNA"/>
</dbReference>
<protein>
    <submittedName>
        <fullName evidence="2">Glyoxalase</fullName>
    </submittedName>
</protein>
<feature type="domain" description="VOC" evidence="1">
    <location>
        <begin position="5"/>
        <end position="119"/>
    </location>
</feature>
<dbReference type="AlphaFoldDB" id="A0A0A0JT90"/>
<dbReference type="Proteomes" id="UP000030013">
    <property type="component" value="Unassembled WGS sequence"/>
</dbReference>
<evidence type="ECO:0000259" key="1">
    <source>
        <dbReference type="PROSITE" id="PS51819"/>
    </source>
</evidence>
<dbReference type="Gene3D" id="3.10.180.10">
    <property type="entry name" value="2,3-Dihydroxybiphenyl 1,2-Dioxygenase, domain 1"/>
    <property type="match status" value="1"/>
</dbReference>
<dbReference type="InterPro" id="IPR029068">
    <property type="entry name" value="Glyas_Bleomycin-R_OHBP_Dase"/>
</dbReference>
<organism evidence="2 3">
    <name type="scientific">Knoellia aerolata DSM 18566</name>
    <dbReference type="NCBI Taxonomy" id="1385519"/>
    <lineage>
        <taxon>Bacteria</taxon>
        <taxon>Bacillati</taxon>
        <taxon>Actinomycetota</taxon>
        <taxon>Actinomycetes</taxon>
        <taxon>Micrococcales</taxon>
        <taxon>Intrasporangiaceae</taxon>
        <taxon>Knoellia</taxon>
    </lineage>
</organism>